<dbReference type="CDD" id="cd06171">
    <property type="entry name" value="Sigma70_r4"/>
    <property type="match status" value="1"/>
</dbReference>
<comment type="caution">
    <text evidence="6">The sequence shown here is derived from an EMBL/GenBank/DDBJ whole genome shotgun (WGS) entry which is preliminary data.</text>
</comment>
<keyword evidence="2" id="KW-0731">Sigma factor</keyword>
<proteinExistence type="predicted"/>
<reference evidence="6 7" key="1">
    <citation type="submission" date="2018-08" db="EMBL/GenBank/DDBJ databases">
        <title>Fibrisoma montanum sp. nov., isolated from Danxia mountain soil.</title>
        <authorList>
            <person name="Huang Y."/>
        </authorList>
    </citation>
    <scope>NUCLEOTIDE SEQUENCE [LARGE SCALE GENOMIC DNA]</scope>
    <source>
        <strain evidence="6 7">HYT19</strain>
    </source>
</reference>
<evidence type="ECO:0000256" key="2">
    <source>
        <dbReference type="ARBA" id="ARBA00023082"/>
    </source>
</evidence>
<dbReference type="GO" id="GO:0016987">
    <property type="term" value="F:sigma factor activity"/>
    <property type="evidence" value="ECO:0007669"/>
    <property type="project" value="UniProtKB-KW"/>
</dbReference>
<dbReference type="PANTHER" id="PTHR43133">
    <property type="entry name" value="RNA POLYMERASE ECF-TYPE SIGMA FACTO"/>
    <property type="match status" value="1"/>
</dbReference>
<evidence type="ECO:0000256" key="1">
    <source>
        <dbReference type="ARBA" id="ARBA00023015"/>
    </source>
</evidence>
<dbReference type="GO" id="GO:0006352">
    <property type="term" value="P:DNA-templated transcription initiation"/>
    <property type="evidence" value="ECO:0007669"/>
    <property type="project" value="InterPro"/>
</dbReference>
<dbReference type="InterPro" id="IPR013249">
    <property type="entry name" value="RNA_pol_sigma70_r4_t2"/>
</dbReference>
<keyword evidence="3" id="KW-0238">DNA-binding</keyword>
<evidence type="ECO:0000256" key="4">
    <source>
        <dbReference type="ARBA" id="ARBA00023163"/>
    </source>
</evidence>
<dbReference type="Pfam" id="PF08281">
    <property type="entry name" value="Sigma70_r4_2"/>
    <property type="match status" value="1"/>
</dbReference>
<feature type="domain" description="RNA polymerase sigma factor 70 region 4 type 2" evidence="5">
    <location>
        <begin position="156"/>
        <end position="207"/>
    </location>
</feature>
<keyword evidence="4" id="KW-0804">Transcription</keyword>
<evidence type="ECO:0000256" key="3">
    <source>
        <dbReference type="ARBA" id="ARBA00023125"/>
    </source>
</evidence>
<evidence type="ECO:0000313" key="7">
    <source>
        <dbReference type="Proteomes" id="UP000283523"/>
    </source>
</evidence>
<protein>
    <submittedName>
        <fullName evidence="6">Sigma-70 family RNA polymerase sigma factor</fullName>
    </submittedName>
</protein>
<accession>A0A418LXN3</accession>
<dbReference type="Proteomes" id="UP000283523">
    <property type="component" value="Unassembled WGS sequence"/>
</dbReference>
<keyword evidence="1" id="KW-0805">Transcription regulation</keyword>
<dbReference type="InterPro" id="IPR014284">
    <property type="entry name" value="RNA_pol_sigma-70_dom"/>
</dbReference>
<dbReference type="PANTHER" id="PTHR43133:SF8">
    <property type="entry name" value="RNA POLYMERASE SIGMA FACTOR HI_1459-RELATED"/>
    <property type="match status" value="1"/>
</dbReference>
<keyword evidence="7" id="KW-1185">Reference proteome</keyword>
<dbReference type="NCBIfam" id="TIGR02937">
    <property type="entry name" value="sigma70-ECF"/>
    <property type="match status" value="1"/>
</dbReference>
<gene>
    <name evidence="6" type="ORF">DYU11_29635</name>
</gene>
<dbReference type="InterPro" id="IPR036388">
    <property type="entry name" value="WH-like_DNA-bd_sf"/>
</dbReference>
<evidence type="ECO:0000259" key="5">
    <source>
        <dbReference type="Pfam" id="PF08281"/>
    </source>
</evidence>
<dbReference type="InterPro" id="IPR039425">
    <property type="entry name" value="RNA_pol_sigma-70-like"/>
</dbReference>
<organism evidence="6 7">
    <name type="scientific">Fibrisoma montanum</name>
    <dbReference type="NCBI Taxonomy" id="2305895"/>
    <lineage>
        <taxon>Bacteria</taxon>
        <taxon>Pseudomonadati</taxon>
        <taxon>Bacteroidota</taxon>
        <taxon>Cytophagia</taxon>
        <taxon>Cytophagales</taxon>
        <taxon>Spirosomataceae</taxon>
        <taxon>Fibrisoma</taxon>
    </lineage>
</organism>
<dbReference type="AlphaFoldDB" id="A0A418LXN3"/>
<dbReference type="RefSeq" id="WP_119671370.1">
    <property type="nucleotide sequence ID" value="NZ_QXED01000013.1"/>
</dbReference>
<dbReference type="OrthoDB" id="9150024at2"/>
<dbReference type="Gene3D" id="1.10.10.10">
    <property type="entry name" value="Winged helix-like DNA-binding domain superfamily/Winged helix DNA-binding domain"/>
    <property type="match status" value="1"/>
</dbReference>
<evidence type="ECO:0000313" key="6">
    <source>
        <dbReference type="EMBL" id="RIV18119.1"/>
    </source>
</evidence>
<dbReference type="SUPFAM" id="SSF88659">
    <property type="entry name" value="Sigma3 and sigma4 domains of RNA polymerase sigma factors"/>
    <property type="match status" value="1"/>
</dbReference>
<name>A0A418LXN3_9BACT</name>
<dbReference type="GO" id="GO:0003677">
    <property type="term" value="F:DNA binding"/>
    <property type="evidence" value="ECO:0007669"/>
    <property type="project" value="UniProtKB-KW"/>
</dbReference>
<dbReference type="InterPro" id="IPR013324">
    <property type="entry name" value="RNA_pol_sigma_r3/r4-like"/>
</dbReference>
<sequence>MSQPSIPCSDFDDQEAQYRAFCRQDGMRRYNRAWECFIQKARSMIINQIRQRIRNVVATESDEVAEDIFHEQLGRFSERIAAGRFSDPATRQVKFTTILYQMCSMAAIDRYRQETFRTTNTMDWTGADWNPTLTDPQASVEEALMDDEASRHSQKILRQAVEQLPQQQRIAIELSYFQELSDKEVAERMQSDIRNVYNLKYKAIKQLRQSGALNMLSSDGI</sequence>
<dbReference type="EMBL" id="QXED01000013">
    <property type="protein sequence ID" value="RIV18119.1"/>
    <property type="molecule type" value="Genomic_DNA"/>
</dbReference>